<evidence type="ECO:0000313" key="2">
    <source>
        <dbReference type="EMBL" id="TNN55608.1"/>
    </source>
</evidence>
<dbReference type="AlphaFoldDB" id="A0A4Z2GPK5"/>
<gene>
    <name evidence="2" type="ORF">EYF80_034205</name>
</gene>
<organism evidence="2 3">
    <name type="scientific">Liparis tanakae</name>
    <name type="common">Tanaka's snailfish</name>
    <dbReference type="NCBI Taxonomy" id="230148"/>
    <lineage>
        <taxon>Eukaryota</taxon>
        <taxon>Metazoa</taxon>
        <taxon>Chordata</taxon>
        <taxon>Craniata</taxon>
        <taxon>Vertebrata</taxon>
        <taxon>Euteleostomi</taxon>
        <taxon>Actinopterygii</taxon>
        <taxon>Neopterygii</taxon>
        <taxon>Teleostei</taxon>
        <taxon>Neoteleostei</taxon>
        <taxon>Acanthomorphata</taxon>
        <taxon>Eupercaria</taxon>
        <taxon>Perciformes</taxon>
        <taxon>Cottioidei</taxon>
        <taxon>Cottales</taxon>
        <taxon>Liparidae</taxon>
        <taxon>Liparis</taxon>
    </lineage>
</organism>
<comment type="caution">
    <text evidence="2">The sequence shown here is derived from an EMBL/GenBank/DDBJ whole genome shotgun (WGS) entry which is preliminary data.</text>
</comment>
<accession>A0A4Z2GPK5</accession>
<evidence type="ECO:0000313" key="3">
    <source>
        <dbReference type="Proteomes" id="UP000314294"/>
    </source>
</evidence>
<dbReference type="Proteomes" id="UP000314294">
    <property type="component" value="Unassembled WGS sequence"/>
</dbReference>
<evidence type="ECO:0000256" key="1">
    <source>
        <dbReference type="SAM" id="MobiDB-lite"/>
    </source>
</evidence>
<proteinExistence type="predicted"/>
<dbReference type="EMBL" id="SRLO01000451">
    <property type="protein sequence ID" value="TNN55608.1"/>
    <property type="molecule type" value="Genomic_DNA"/>
</dbReference>
<protein>
    <submittedName>
        <fullName evidence="2">Uncharacterized protein</fullName>
    </submittedName>
</protein>
<keyword evidence="3" id="KW-1185">Reference proteome</keyword>
<feature type="region of interest" description="Disordered" evidence="1">
    <location>
        <begin position="14"/>
        <end position="62"/>
    </location>
</feature>
<feature type="compositionally biased region" description="Polar residues" evidence="1">
    <location>
        <begin position="14"/>
        <end position="36"/>
    </location>
</feature>
<name>A0A4Z2GPK5_9TELE</name>
<sequence length="220" mass="24138">MPLRVVPEILPSNHFSSTRLPSVSHSSEEISQQLRQSRGADRSRRSKKSPGSYPPRLTTTPLLTERDGRGAQYLTPASTLLLLGKTPLQALDLRVQLSLKPTQLRDQTGLRPSNGRLPPVCHPVSSDPEAGTSNQCKLTSPVELHEASVGRGSCLLRYFPPCWPIAAGLQVRADPSEVRTDSAAGQEHNVHFGGFTYARRTTAPNPPDQILVNDDRETFF</sequence>
<reference evidence="2 3" key="1">
    <citation type="submission" date="2019-03" db="EMBL/GenBank/DDBJ databases">
        <title>First draft genome of Liparis tanakae, snailfish: a comprehensive survey of snailfish specific genes.</title>
        <authorList>
            <person name="Kim W."/>
            <person name="Song I."/>
            <person name="Jeong J.-H."/>
            <person name="Kim D."/>
            <person name="Kim S."/>
            <person name="Ryu S."/>
            <person name="Song J.Y."/>
            <person name="Lee S.K."/>
        </authorList>
    </citation>
    <scope>NUCLEOTIDE SEQUENCE [LARGE SCALE GENOMIC DNA]</scope>
    <source>
        <tissue evidence="2">Muscle</tissue>
    </source>
</reference>